<keyword evidence="7" id="KW-1185">Reference proteome</keyword>
<dbReference type="InterPro" id="IPR033899">
    <property type="entry name" value="CXC_Chemokine_domain"/>
</dbReference>
<sequence length="111" mass="12353">MNMAHSIFLCVIVFGVGLTYCSGQDKGTERCICSGNPMKSVRPNRLLTTKTFPASAFCTKIEIVVTLKTGKKLCLDPHGRQGKRILSKKRPLTRGKARKGKRGQKKRRNFG</sequence>
<dbReference type="AlphaFoldDB" id="A0A9Q1HUQ0"/>
<proteinExistence type="inferred from homology"/>
<evidence type="ECO:0000256" key="2">
    <source>
        <dbReference type="ARBA" id="ARBA00022514"/>
    </source>
</evidence>
<gene>
    <name evidence="6" type="ORF">COCON_G00154920</name>
</gene>
<comment type="similarity">
    <text evidence="1">Belongs to the intercrine alpha (chemokine CxC) family.</text>
</comment>
<feature type="signal peptide" evidence="4">
    <location>
        <begin position="1"/>
        <end position="23"/>
    </location>
</feature>
<comment type="caution">
    <text evidence="6">The sequence shown here is derived from an EMBL/GenBank/DDBJ whole genome shotgun (WGS) entry which is preliminary data.</text>
</comment>
<dbReference type="CDD" id="cd00273">
    <property type="entry name" value="Chemokine_CXC"/>
    <property type="match status" value="1"/>
</dbReference>
<reference evidence="6" key="1">
    <citation type="journal article" date="2023" name="Science">
        <title>Genome structures resolve the early diversification of teleost fishes.</title>
        <authorList>
            <person name="Parey E."/>
            <person name="Louis A."/>
            <person name="Montfort J."/>
            <person name="Bouchez O."/>
            <person name="Roques C."/>
            <person name="Iampietro C."/>
            <person name="Lluch J."/>
            <person name="Castinel A."/>
            <person name="Donnadieu C."/>
            <person name="Desvignes T."/>
            <person name="Floi Bucao C."/>
            <person name="Jouanno E."/>
            <person name="Wen M."/>
            <person name="Mejri S."/>
            <person name="Dirks R."/>
            <person name="Jansen H."/>
            <person name="Henkel C."/>
            <person name="Chen W.J."/>
            <person name="Zahm M."/>
            <person name="Cabau C."/>
            <person name="Klopp C."/>
            <person name="Thompson A.W."/>
            <person name="Robinson-Rechavi M."/>
            <person name="Braasch I."/>
            <person name="Lecointre G."/>
            <person name="Bobe J."/>
            <person name="Postlethwait J.H."/>
            <person name="Berthelot C."/>
            <person name="Roest Crollius H."/>
            <person name="Guiguen Y."/>
        </authorList>
    </citation>
    <scope>NUCLEOTIDE SEQUENCE</scope>
    <source>
        <strain evidence="6">Concon-B</strain>
    </source>
</reference>
<dbReference type="InterPro" id="IPR036048">
    <property type="entry name" value="Interleukin_8-like_sf"/>
</dbReference>
<dbReference type="OrthoDB" id="8872899at2759"/>
<dbReference type="Gene3D" id="2.40.50.40">
    <property type="match status" value="1"/>
</dbReference>
<dbReference type="GO" id="GO:0008009">
    <property type="term" value="F:chemokine activity"/>
    <property type="evidence" value="ECO:0007669"/>
    <property type="project" value="InterPro"/>
</dbReference>
<evidence type="ECO:0000313" key="7">
    <source>
        <dbReference type="Proteomes" id="UP001152803"/>
    </source>
</evidence>
<dbReference type="GO" id="GO:0005615">
    <property type="term" value="C:extracellular space"/>
    <property type="evidence" value="ECO:0007669"/>
    <property type="project" value="UniProtKB-KW"/>
</dbReference>
<dbReference type="SUPFAM" id="SSF54117">
    <property type="entry name" value="Interleukin 8-like chemokines"/>
    <property type="match status" value="1"/>
</dbReference>
<dbReference type="PRINTS" id="PR00437">
    <property type="entry name" value="SMALLCYTKCXC"/>
</dbReference>
<name>A0A9Q1HUQ0_CONCO</name>
<dbReference type="EMBL" id="JAFJMO010000011">
    <property type="protein sequence ID" value="KAJ8263035.1"/>
    <property type="molecule type" value="Genomic_DNA"/>
</dbReference>
<feature type="compositionally biased region" description="Basic residues" evidence="3">
    <location>
        <begin position="80"/>
        <end position="111"/>
    </location>
</feature>
<evidence type="ECO:0000256" key="4">
    <source>
        <dbReference type="SAM" id="SignalP"/>
    </source>
</evidence>
<dbReference type="GO" id="GO:0006955">
    <property type="term" value="P:immune response"/>
    <property type="evidence" value="ECO:0007669"/>
    <property type="project" value="InterPro"/>
</dbReference>
<organism evidence="6 7">
    <name type="scientific">Conger conger</name>
    <name type="common">Conger eel</name>
    <name type="synonym">Muraena conger</name>
    <dbReference type="NCBI Taxonomy" id="82655"/>
    <lineage>
        <taxon>Eukaryota</taxon>
        <taxon>Metazoa</taxon>
        <taxon>Chordata</taxon>
        <taxon>Craniata</taxon>
        <taxon>Vertebrata</taxon>
        <taxon>Euteleostomi</taxon>
        <taxon>Actinopterygii</taxon>
        <taxon>Neopterygii</taxon>
        <taxon>Teleostei</taxon>
        <taxon>Anguilliformes</taxon>
        <taxon>Congridae</taxon>
        <taxon>Conger</taxon>
    </lineage>
</organism>
<dbReference type="Pfam" id="PF00048">
    <property type="entry name" value="IL8"/>
    <property type="match status" value="1"/>
</dbReference>
<dbReference type="Proteomes" id="UP001152803">
    <property type="component" value="Unassembled WGS sequence"/>
</dbReference>
<evidence type="ECO:0000256" key="1">
    <source>
        <dbReference type="ARBA" id="ARBA00010665"/>
    </source>
</evidence>
<keyword evidence="2" id="KW-0202">Cytokine</keyword>
<feature type="region of interest" description="Disordered" evidence="3">
    <location>
        <begin position="77"/>
        <end position="111"/>
    </location>
</feature>
<accession>A0A9Q1HUQ0</accession>
<feature type="chain" id="PRO_5040175170" description="Chemokine interleukin-8-like domain-containing protein" evidence="4">
    <location>
        <begin position="24"/>
        <end position="111"/>
    </location>
</feature>
<keyword evidence="4" id="KW-0732">Signal</keyword>
<protein>
    <recommendedName>
        <fullName evidence="5">Chemokine interleukin-8-like domain-containing protein</fullName>
    </recommendedName>
</protein>
<evidence type="ECO:0000256" key="3">
    <source>
        <dbReference type="SAM" id="MobiDB-lite"/>
    </source>
</evidence>
<dbReference type="InterPro" id="IPR001089">
    <property type="entry name" value="Chemokine_CXC"/>
</dbReference>
<dbReference type="GO" id="GO:0006952">
    <property type="term" value="P:defense response"/>
    <property type="evidence" value="ECO:0007669"/>
    <property type="project" value="InterPro"/>
</dbReference>
<dbReference type="SMART" id="SM00199">
    <property type="entry name" value="SCY"/>
    <property type="match status" value="1"/>
</dbReference>
<evidence type="ECO:0000259" key="5">
    <source>
        <dbReference type="SMART" id="SM00199"/>
    </source>
</evidence>
<dbReference type="InterPro" id="IPR001811">
    <property type="entry name" value="Chemokine_IL8-like_dom"/>
</dbReference>
<evidence type="ECO:0000313" key="6">
    <source>
        <dbReference type="EMBL" id="KAJ8263035.1"/>
    </source>
</evidence>
<feature type="domain" description="Chemokine interleukin-8-like" evidence="5">
    <location>
        <begin position="28"/>
        <end position="89"/>
    </location>
</feature>